<evidence type="ECO:0000313" key="2">
    <source>
        <dbReference type="Proteomes" id="UP000054928"/>
    </source>
</evidence>
<dbReference type="GeneID" id="36407690"/>
<proteinExistence type="predicted"/>
<dbReference type="RefSeq" id="XP_024578725.1">
    <property type="nucleotide sequence ID" value="XM_024728227.1"/>
</dbReference>
<reference evidence="2" key="1">
    <citation type="submission" date="2014-09" db="EMBL/GenBank/DDBJ databases">
        <authorList>
            <person name="Sharma Rahul"/>
            <person name="Thines Marco"/>
        </authorList>
    </citation>
    <scope>NUCLEOTIDE SEQUENCE [LARGE SCALE GENOMIC DNA]</scope>
</reference>
<evidence type="ECO:0000313" key="1">
    <source>
        <dbReference type="EMBL" id="CEG42356.1"/>
    </source>
</evidence>
<dbReference type="EMBL" id="CCYD01000610">
    <property type="protein sequence ID" value="CEG42356.1"/>
    <property type="molecule type" value="Genomic_DNA"/>
</dbReference>
<keyword evidence="2" id="KW-1185">Reference proteome</keyword>
<name>A0A0P1ALZ7_PLAHL</name>
<dbReference type="Proteomes" id="UP000054928">
    <property type="component" value="Unassembled WGS sequence"/>
</dbReference>
<protein>
    <submittedName>
        <fullName evidence="1">Uncharacterized protein</fullName>
    </submittedName>
</protein>
<dbReference type="AlphaFoldDB" id="A0A0P1ALZ7"/>
<organism evidence="1 2">
    <name type="scientific">Plasmopara halstedii</name>
    <name type="common">Downy mildew of sunflower</name>
    <dbReference type="NCBI Taxonomy" id="4781"/>
    <lineage>
        <taxon>Eukaryota</taxon>
        <taxon>Sar</taxon>
        <taxon>Stramenopiles</taxon>
        <taxon>Oomycota</taxon>
        <taxon>Peronosporomycetes</taxon>
        <taxon>Peronosporales</taxon>
        <taxon>Peronosporaceae</taxon>
        <taxon>Plasmopara</taxon>
    </lineage>
</organism>
<sequence length="135" mass="15605">MLNIRPWLLNKIHRFSSKIILLYIDDLLGPLSKGSHSLFSPTKLILQWPPPLAARVYFSVFEASAVRLGDKLIMLENSFRYIEIKIQVQSQRKPSDPSDVSARRFSNLCVLAASSWKETTFFLKSLFQHKKRCHS</sequence>
<accession>A0A0P1ALZ7</accession>